<keyword evidence="2" id="KW-1185">Reference proteome</keyword>
<dbReference type="OrthoDB" id="9908269at2"/>
<reference evidence="1 2" key="1">
    <citation type="submission" date="2018-06" db="EMBL/GenBank/DDBJ databases">
        <title>Genomic Encyclopedia of Archaeal and Bacterial Type Strains, Phase II (KMG-II): from individual species to whole genera.</title>
        <authorList>
            <person name="Goeker M."/>
        </authorList>
    </citation>
    <scope>NUCLEOTIDE SEQUENCE [LARGE SCALE GENOMIC DNA]</scope>
    <source>
        <strain evidence="1 2">DSM 24464</strain>
    </source>
</reference>
<name>A0A327RVZ4_9FLAO</name>
<evidence type="ECO:0000313" key="1">
    <source>
        <dbReference type="EMBL" id="RAJ17777.1"/>
    </source>
</evidence>
<protein>
    <submittedName>
        <fullName evidence="1">Uncharacterized protein</fullName>
    </submittedName>
</protein>
<gene>
    <name evidence="1" type="ORF">LY08_00045</name>
</gene>
<dbReference type="EMBL" id="QLLO01000001">
    <property type="protein sequence ID" value="RAJ17777.1"/>
    <property type="molecule type" value="Genomic_DNA"/>
</dbReference>
<evidence type="ECO:0000313" key="2">
    <source>
        <dbReference type="Proteomes" id="UP000248703"/>
    </source>
</evidence>
<accession>A0A327RVZ4</accession>
<organism evidence="1 2">
    <name type="scientific">Olleya aquimaris</name>
    <dbReference type="NCBI Taxonomy" id="639310"/>
    <lineage>
        <taxon>Bacteria</taxon>
        <taxon>Pseudomonadati</taxon>
        <taxon>Bacteroidota</taxon>
        <taxon>Flavobacteriia</taxon>
        <taxon>Flavobacteriales</taxon>
        <taxon>Flavobacteriaceae</taxon>
    </lineage>
</organism>
<dbReference type="RefSeq" id="WP_111658419.1">
    <property type="nucleotide sequence ID" value="NZ_QLLO01000001.1"/>
</dbReference>
<sequence>MKKLNLIIVFLFTITCYGQKCKAHLTNTDEITEVKTELWGGKLHSKSTIVNGKGHDIKLLIAKDKDTNKSYVILNIVSKAPADDSDIFDVNFTEGVDYILKTEGGLIKLKIDKIFKSNNRFMSTYSVTNQIISYLSDEDLKLLTTKSLTMFRVVTENGQKIEGKVSKKNSKKLKSQFECYINNN</sequence>
<dbReference type="Proteomes" id="UP000248703">
    <property type="component" value="Unassembled WGS sequence"/>
</dbReference>
<proteinExistence type="predicted"/>
<dbReference type="AlphaFoldDB" id="A0A327RVZ4"/>
<comment type="caution">
    <text evidence="1">The sequence shown here is derived from an EMBL/GenBank/DDBJ whole genome shotgun (WGS) entry which is preliminary data.</text>
</comment>